<feature type="binding site" evidence="11">
    <location>
        <position position="45"/>
    </location>
    <ligand>
        <name>L-glutamine</name>
        <dbReference type="ChEBI" id="CHEBI:58359"/>
    </ligand>
</feature>
<evidence type="ECO:0000256" key="5">
    <source>
        <dbReference type="ARBA" id="ARBA00022741"/>
    </source>
</evidence>
<name>A0AAF0BHA2_9ENTE</name>
<reference evidence="13" key="1">
    <citation type="submission" date="2023-01" db="EMBL/GenBank/DDBJ databases">
        <title>Oxazolidinone resistance genes in florfenicol resistant enterococci from beef cattle and veal calves at slaughter.</title>
        <authorList>
            <person name="Biggel M."/>
        </authorList>
    </citation>
    <scope>NUCLEOTIDE SEQUENCE</scope>
    <source>
        <strain evidence="13">K204-1</strain>
    </source>
</reference>
<comment type="catalytic activity">
    <reaction evidence="10 11">
        <text>L-glutamine + H2O = L-glutamate + NH4(+)</text>
        <dbReference type="Rhea" id="RHEA:15889"/>
        <dbReference type="ChEBI" id="CHEBI:15377"/>
        <dbReference type="ChEBI" id="CHEBI:28938"/>
        <dbReference type="ChEBI" id="CHEBI:29985"/>
        <dbReference type="ChEBI" id="CHEBI:58359"/>
    </reaction>
</comment>
<dbReference type="Proteomes" id="UP001179600">
    <property type="component" value="Chromosome"/>
</dbReference>
<dbReference type="GO" id="GO:0006207">
    <property type="term" value="P:'de novo' pyrimidine nucleobase biosynthetic process"/>
    <property type="evidence" value="ECO:0007669"/>
    <property type="project" value="InterPro"/>
</dbReference>
<accession>A0AAF0BHA2</accession>
<feature type="binding site" evidence="11">
    <location>
        <position position="291"/>
    </location>
    <ligand>
        <name>L-glutamine</name>
        <dbReference type="ChEBI" id="CHEBI:58359"/>
    </ligand>
</feature>
<evidence type="ECO:0000256" key="11">
    <source>
        <dbReference type="HAMAP-Rule" id="MF_01209"/>
    </source>
</evidence>
<dbReference type="CDD" id="cd01744">
    <property type="entry name" value="GATase1_CPSase"/>
    <property type="match status" value="1"/>
</dbReference>
<comment type="similarity">
    <text evidence="3 11">Belongs to the CarA family.</text>
</comment>
<keyword evidence="6 11" id="KW-0067">ATP-binding</keyword>
<dbReference type="SUPFAM" id="SSF52317">
    <property type="entry name" value="Class I glutamine amidotransferase-like"/>
    <property type="match status" value="1"/>
</dbReference>
<dbReference type="RefSeq" id="WP_126761164.1">
    <property type="nucleotide sequence ID" value="NZ_BKBT01000010.1"/>
</dbReference>
<dbReference type="SUPFAM" id="SSF52021">
    <property type="entry name" value="Carbamoyl phosphate synthetase, small subunit N-terminal domain"/>
    <property type="match status" value="1"/>
</dbReference>
<dbReference type="PRINTS" id="PR00097">
    <property type="entry name" value="ANTSNTHASEII"/>
</dbReference>
<dbReference type="PRINTS" id="PR00099">
    <property type="entry name" value="CPSGATASE"/>
</dbReference>
<feature type="domain" description="Carbamoyl-phosphate synthase small subunit N-terminal" evidence="12">
    <location>
        <begin position="1"/>
        <end position="131"/>
    </location>
</feature>
<protein>
    <recommendedName>
        <fullName evidence="11">Carbamoyl phosphate synthase small chain</fullName>
        <ecNumber evidence="11">6.3.5.5</ecNumber>
    </recommendedName>
    <alternativeName>
        <fullName evidence="11">Carbamoyl phosphate synthetase glutamine chain</fullName>
    </alternativeName>
</protein>
<evidence type="ECO:0000256" key="3">
    <source>
        <dbReference type="ARBA" id="ARBA00007800"/>
    </source>
</evidence>
<dbReference type="PROSITE" id="PS51273">
    <property type="entry name" value="GATASE_TYPE_1"/>
    <property type="match status" value="1"/>
</dbReference>
<sequence length="361" mass="39714">MKRFLLLEDGTVLEGKAFGSLKPTTGELVFTTCMTGYQETITDQSFNGQIVVFTYPLIGNVGINRDDSESIQPSCKGVVVNELARRPSNWRHHLSLDDFLKQRGIPGIAEIDTRALTKRIRANGTLKATFINEGVDLEHALDQLRATVLPTQTVAEVSTKTAYPSPGTGKKIVVMDFGLKHSILRELNKRQCDITVVPYHTSAEEIASMSPDGILLSNGPGNPAALPTVLPVIQTLQQRFPMFGICLGHQLLCLANGAKTEPLSFGHRGGNHPVREIATGDVRFTSQNHQYVVAKDSLRETPLLLTYEHLNDGSVEGVKHQELPVFSVQFHPDAAPGPHDTLTIFDDFMSLIESWKEQTHA</sequence>
<dbReference type="PANTHER" id="PTHR43418">
    <property type="entry name" value="MULTIFUNCTIONAL TRYPTOPHAN BIOSYNTHESIS PROTEIN-RELATED"/>
    <property type="match status" value="1"/>
</dbReference>
<dbReference type="InterPro" id="IPR017926">
    <property type="entry name" value="GATASE"/>
</dbReference>
<dbReference type="PRINTS" id="PR00096">
    <property type="entry name" value="GATASE"/>
</dbReference>
<dbReference type="NCBIfam" id="NF009475">
    <property type="entry name" value="PRK12838.1"/>
    <property type="match status" value="1"/>
</dbReference>
<comment type="caution">
    <text evidence="11">Lacks conserved residue(s) required for the propagation of feature annotation.</text>
</comment>
<dbReference type="NCBIfam" id="TIGR01368">
    <property type="entry name" value="CPSaseIIsmall"/>
    <property type="match status" value="1"/>
</dbReference>
<dbReference type="Pfam" id="PF00988">
    <property type="entry name" value="CPSase_sm_chain"/>
    <property type="match status" value="1"/>
</dbReference>
<feature type="binding site" evidence="11">
    <location>
        <position position="221"/>
    </location>
    <ligand>
        <name>L-glutamine</name>
        <dbReference type="ChEBI" id="CHEBI:58359"/>
    </ligand>
</feature>
<evidence type="ECO:0000313" key="13">
    <source>
        <dbReference type="EMBL" id="WCG22160.1"/>
    </source>
</evidence>
<evidence type="ECO:0000256" key="6">
    <source>
        <dbReference type="ARBA" id="ARBA00022840"/>
    </source>
</evidence>
<comment type="subunit">
    <text evidence="11">Composed of two chains; the small (or glutamine) chain promotes the hydrolysis of glutamine to ammonia, which is used by the large (or ammonia) chain to synthesize carbamoyl phosphate. Tetramer of heterodimers (alpha,beta)4.</text>
</comment>
<dbReference type="PANTHER" id="PTHR43418:SF7">
    <property type="entry name" value="CARBAMOYL-PHOSPHATE SYNTHASE SMALL CHAIN"/>
    <property type="match status" value="1"/>
</dbReference>
<evidence type="ECO:0000256" key="1">
    <source>
        <dbReference type="ARBA" id="ARBA00004812"/>
    </source>
</evidence>
<keyword evidence="7 11" id="KW-0315">Glutamine amidotransferase</keyword>
<keyword evidence="11" id="KW-0055">Arginine biosynthesis</keyword>
<comment type="pathway">
    <text evidence="2 11">Amino-acid biosynthesis; L-arginine biosynthesis; carbamoyl phosphate from bicarbonate: step 1/1.</text>
</comment>
<feature type="binding site" evidence="11">
    <location>
        <position position="250"/>
    </location>
    <ligand>
        <name>L-glutamine</name>
        <dbReference type="ChEBI" id="CHEBI:58359"/>
    </ligand>
</feature>
<dbReference type="InterPro" id="IPR050472">
    <property type="entry name" value="Anth_synth/Amidotransfase"/>
</dbReference>
<feature type="active site" evidence="11">
    <location>
        <position position="331"/>
    </location>
</feature>
<dbReference type="SMART" id="SM01097">
    <property type="entry name" value="CPSase_sm_chain"/>
    <property type="match status" value="1"/>
</dbReference>
<feature type="binding site" evidence="11">
    <location>
        <position position="288"/>
    </location>
    <ligand>
        <name>L-glutamine</name>
        <dbReference type="ChEBI" id="CHEBI:58359"/>
    </ligand>
</feature>
<feature type="binding site" evidence="11">
    <location>
        <position position="247"/>
    </location>
    <ligand>
        <name>L-glutamine</name>
        <dbReference type="ChEBI" id="CHEBI:58359"/>
    </ligand>
</feature>
<evidence type="ECO:0000313" key="14">
    <source>
        <dbReference type="Proteomes" id="UP001179600"/>
    </source>
</evidence>
<keyword evidence="11" id="KW-0028">Amino-acid biosynthesis</keyword>
<dbReference type="HAMAP" id="MF_01209">
    <property type="entry name" value="CPSase_S_chain"/>
    <property type="match status" value="1"/>
</dbReference>
<dbReference type="FunFam" id="3.50.30.20:FF:000001">
    <property type="entry name" value="Carbamoyl-phosphate synthase small chain"/>
    <property type="match status" value="1"/>
</dbReference>
<evidence type="ECO:0000256" key="10">
    <source>
        <dbReference type="ARBA" id="ARBA00049285"/>
    </source>
</evidence>
<feature type="active site" description="Nucleophile" evidence="11">
    <location>
        <position position="246"/>
    </location>
</feature>
<keyword evidence="4 11" id="KW-0436">Ligase</keyword>
<dbReference type="AlphaFoldDB" id="A0AAF0BHA2"/>
<feature type="binding site" evidence="11">
    <location>
        <position position="219"/>
    </location>
    <ligand>
        <name>L-glutamine</name>
        <dbReference type="ChEBI" id="CHEBI:58359"/>
    </ligand>
</feature>
<dbReference type="InterPro" id="IPR036480">
    <property type="entry name" value="CarbP_synth_ssu_N_sf"/>
</dbReference>
<organism evidence="13 14">
    <name type="scientific">Vagococcus lutrae</name>
    <dbReference type="NCBI Taxonomy" id="81947"/>
    <lineage>
        <taxon>Bacteria</taxon>
        <taxon>Bacillati</taxon>
        <taxon>Bacillota</taxon>
        <taxon>Bacilli</taxon>
        <taxon>Lactobacillales</taxon>
        <taxon>Enterococcaceae</taxon>
        <taxon>Vagococcus</taxon>
    </lineage>
</organism>
<dbReference type="GO" id="GO:0044205">
    <property type="term" value="P:'de novo' UMP biosynthetic process"/>
    <property type="evidence" value="ECO:0007669"/>
    <property type="project" value="UniProtKB-UniRule"/>
</dbReference>
<evidence type="ECO:0000256" key="4">
    <source>
        <dbReference type="ARBA" id="ARBA00022598"/>
    </source>
</evidence>
<dbReference type="EMBL" id="CP116507">
    <property type="protein sequence ID" value="WCG22160.1"/>
    <property type="molecule type" value="Genomic_DNA"/>
</dbReference>
<evidence type="ECO:0000259" key="12">
    <source>
        <dbReference type="SMART" id="SM01097"/>
    </source>
</evidence>
<dbReference type="EC" id="6.3.5.5" evidence="11"/>
<dbReference type="Gene3D" id="3.50.30.20">
    <property type="entry name" value="Carbamoyl-phosphate synthase small subunit, N-terminal domain"/>
    <property type="match status" value="1"/>
</dbReference>
<dbReference type="InterPro" id="IPR029062">
    <property type="entry name" value="Class_I_gatase-like"/>
</dbReference>
<dbReference type="GO" id="GO:0006526">
    <property type="term" value="P:L-arginine biosynthetic process"/>
    <property type="evidence" value="ECO:0007669"/>
    <property type="project" value="UniProtKB-UniRule"/>
</dbReference>
<gene>
    <name evidence="11" type="primary">carA</name>
    <name evidence="13" type="ORF">PML95_07090</name>
</gene>
<comment type="function">
    <text evidence="11">Small subunit of the glutamine-dependent carbamoyl phosphate synthetase (CPSase). CPSase catalyzes the formation of carbamoyl phosphate from the ammonia moiety of glutamine, carbonate, and phosphate donated by ATP, constituting the first step of 2 biosynthetic pathways, one leading to arginine and/or urea and the other to pyrimidine nucleotides. The small subunit (glutamine amidotransferase) binds and cleaves glutamine to supply the large subunit with the substrate ammonia.</text>
</comment>
<evidence type="ECO:0000256" key="8">
    <source>
        <dbReference type="ARBA" id="ARBA00022975"/>
    </source>
</evidence>
<dbReference type="GO" id="GO:0006541">
    <property type="term" value="P:glutamine metabolic process"/>
    <property type="evidence" value="ECO:0007669"/>
    <property type="project" value="InterPro"/>
</dbReference>
<dbReference type="GO" id="GO:0004088">
    <property type="term" value="F:carbamoyl-phosphate synthase (glutamine-hydrolyzing) activity"/>
    <property type="evidence" value="ECO:0007669"/>
    <property type="project" value="UniProtKB-UniRule"/>
</dbReference>
<keyword evidence="8 11" id="KW-0665">Pyrimidine biosynthesis</keyword>
<dbReference type="GO" id="GO:0005524">
    <property type="term" value="F:ATP binding"/>
    <property type="evidence" value="ECO:0007669"/>
    <property type="project" value="UniProtKB-UniRule"/>
</dbReference>
<feature type="region of interest" description="CPSase" evidence="11">
    <location>
        <begin position="1"/>
        <end position="170"/>
    </location>
</feature>
<dbReference type="Pfam" id="PF00117">
    <property type="entry name" value="GATase"/>
    <property type="match status" value="1"/>
</dbReference>
<comment type="pathway">
    <text evidence="1 11">Pyrimidine metabolism; UMP biosynthesis via de novo pathway; (S)-dihydroorotate from bicarbonate: step 1/3.</text>
</comment>
<evidence type="ECO:0000256" key="7">
    <source>
        <dbReference type="ARBA" id="ARBA00022962"/>
    </source>
</evidence>
<dbReference type="Gene3D" id="3.40.50.880">
    <property type="match status" value="1"/>
</dbReference>
<proteinExistence type="inferred from homology"/>
<dbReference type="InterPro" id="IPR006274">
    <property type="entry name" value="CarbamoylP_synth_ssu"/>
</dbReference>
<dbReference type="InterPro" id="IPR002474">
    <property type="entry name" value="CarbamoylP_synth_ssu_N"/>
</dbReference>
<keyword evidence="5 11" id="KW-0547">Nucleotide-binding</keyword>
<evidence type="ECO:0000256" key="9">
    <source>
        <dbReference type="ARBA" id="ARBA00048816"/>
    </source>
</evidence>
<dbReference type="InterPro" id="IPR035686">
    <property type="entry name" value="CPSase_GATase1"/>
</dbReference>
<comment type="catalytic activity">
    <reaction evidence="9 11">
        <text>hydrogencarbonate + L-glutamine + 2 ATP + H2O = carbamoyl phosphate + L-glutamate + 2 ADP + phosphate + 2 H(+)</text>
        <dbReference type="Rhea" id="RHEA:18633"/>
        <dbReference type="ChEBI" id="CHEBI:15377"/>
        <dbReference type="ChEBI" id="CHEBI:15378"/>
        <dbReference type="ChEBI" id="CHEBI:17544"/>
        <dbReference type="ChEBI" id="CHEBI:29985"/>
        <dbReference type="ChEBI" id="CHEBI:30616"/>
        <dbReference type="ChEBI" id="CHEBI:43474"/>
        <dbReference type="ChEBI" id="CHEBI:58228"/>
        <dbReference type="ChEBI" id="CHEBI:58359"/>
        <dbReference type="ChEBI" id="CHEBI:456216"/>
        <dbReference type="EC" id="6.3.5.5"/>
    </reaction>
</comment>
<evidence type="ECO:0000256" key="2">
    <source>
        <dbReference type="ARBA" id="ARBA00005077"/>
    </source>
</evidence>
<feature type="active site" evidence="11">
    <location>
        <position position="333"/>
    </location>
</feature>